<organism evidence="1 2">
    <name type="scientific">Halovenus rubra</name>
    <dbReference type="NCBI Taxonomy" id="869890"/>
    <lineage>
        <taxon>Archaea</taxon>
        <taxon>Methanobacteriati</taxon>
        <taxon>Methanobacteriota</taxon>
        <taxon>Stenosarchaea group</taxon>
        <taxon>Halobacteria</taxon>
        <taxon>Halobacteriales</taxon>
        <taxon>Haloarculaceae</taxon>
        <taxon>Halovenus</taxon>
    </lineage>
</organism>
<dbReference type="Pfam" id="PF19123">
    <property type="entry name" value="DUF5807"/>
    <property type="match status" value="1"/>
</dbReference>
<evidence type="ECO:0000313" key="2">
    <source>
        <dbReference type="Proteomes" id="UP001596414"/>
    </source>
</evidence>
<dbReference type="InterPro" id="IPR043830">
    <property type="entry name" value="DUF5807"/>
</dbReference>
<dbReference type="Proteomes" id="UP001596414">
    <property type="component" value="Unassembled WGS sequence"/>
</dbReference>
<protein>
    <submittedName>
        <fullName evidence="1">DUF5807 family protein</fullName>
    </submittedName>
</protein>
<dbReference type="RefSeq" id="WP_267638046.1">
    <property type="nucleotide sequence ID" value="NZ_JAODIY010000011.1"/>
</dbReference>
<evidence type="ECO:0000313" key="1">
    <source>
        <dbReference type="EMBL" id="MFC7125896.1"/>
    </source>
</evidence>
<gene>
    <name evidence="1" type="ORF">ACFQJ7_07555</name>
</gene>
<sequence length="139" mass="14887">MNAKREAFLAGKRPDDVHVYIDTSAVSNPEALEAHGERVDGGIVLLMDGDQARSVFQSATGIDPMALAQDAMATDGDVTEDCAGGICPDGDHEPKFIFSFAEEQNEEVGGLYADGDVIHAYVACDCGERYSDKWVASEQ</sequence>
<reference evidence="1 2" key="1">
    <citation type="journal article" date="2014" name="Int. J. Syst. Evol. Microbiol.">
        <title>Complete genome sequence of Corynebacterium casei LMG S-19264T (=DSM 44701T), isolated from a smear-ripened cheese.</title>
        <authorList>
            <consortium name="US DOE Joint Genome Institute (JGI-PGF)"/>
            <person name="Walter F."/>
            <person name="Albersmeier A."/>
            <person name="Kalinowski J."/>
            <person name="Ruckert C."/>
        </authorList>
    </citation>
    <scope>NUCLEOTIDE SEQUENCE [LARGE SCALE GENOMIC DNA]</scope>
    <source>
        <strain evidence="1 2">CGMCC 4.7215</strain>
    </source>
</reference>
<proteinExistence type="predicted"/>
<dbReference type="EMBL" id="JBHSZQ010000011">
    <property type="protein sequence ID" value="MFC7125896.1"/>
    <property type="molecule type" value="Genomic_DNA"/>
</dbReference>
<name>A0ABD5X444_9EURY</name>
<dbReference type="AlphaFoldDB" id="A0ABD5X444"/>
<comment type="caution">
    <text evidence="1">The sequence shown here is derived from an EMBL/GenBank/DDBJ whole genome shotgun (WGS) entry which is preliminary data.</text>
</comment>
<accession>A0ABD5X444</accession>